<reference evidence="1" key="1">
    <citation type="submission" date="2019-04" db="EMBL/GenBank/DDBJ databases">
        <authorList>
            <consortium name="Science for Life Laboratories"/>
        </authorList>
    </citation>
    <scope>NUCLEOTIDE SEQUENCE</scope>
    <source>
        <strain evidence="1">MBLW1</strain>
    </source>
</reference>
<dbReference type="EMBL" id="LR593887">
    <property type="protein sequence ID" value="VTS08438.1"/>
    <property type="molecule type" value="Genomic_DNA"/>
</dbReference>
<accession>A0A6C2YVY2</accession>
<dbReference type="AlphaFoldDB" id="A0A6C2YVY2"/>
<evidence type="ECO:0000313" key="2">
    <source>
        <dbReference type="Proteomes" id="UP000464378"/>
    </source>
</evidence>
<dbReference type="KEGG" id="tim:GMBLW1_36520"/>
<dbReference type="RefSeq" id="WP_162660605.1">
    <property type="nucleotide sequence ID" value="NZ_LR593887.1"/>
</dbReference>
<gene>
    <name evidence="1" type="ORF">GMBLW1_36520</name>
</gene>
<name>A0A6C2YVY2_9BACT</name>
<sequence>MEEAWFEFRIGELPKACLLLDISERTQPFVFVLRSILQGICEMIPEAAWPEVGFLGDSVRYSPRMLLLRGDRFFTENLGRCRVLGPSLRDLTEPRSVVILGSGPILDLDDWLGFAPLRQCTLVKWNESISLSDGQHPEEIFGEMAQFVEWLNASPQRVQIRAPNAVVIGWDNPDYDWAPVGLSAGEASEPESWTVRVGFLGESPVEPIAEVALSSGMVQSQTLQPSAGPMSPRWRPMTAAEHSIIGQWARNGSVTLPDGTQVEAGQWELAHDGKSVLLLESLQSQTRGSFVRIQLDTFAARFQPTESPAIIVGDDRIVIWNPHAFALETYAYRRDTQSWEKESAEQPRFFPLPTRGQYGLLL</sequence>
<protein>
    <submittedName>
        <fullName evidence="1">Uncharacterized protein</fullName>
    </submittedName>
</protein>
<dbReference type="EMBL" id="LR586016">
    <property type="protein sequence ID" value="VIP05541.1"/>
    <property type="molecule type" value="Genomic_DNA"/>
</dbReference>
<proteinExistence type="predicted"/>
<dbReference type="Proteomes" id="UP000464378">
    <property type="component" value="Chromosome"/>
</dbReference>
<dbReference type="InParanoid" id="A0A6C2YVY2"/>
<keyword evidence="2" id="KW-1185">Reference proteome</keyword>
<organism evidence="1">
    <name type="scientific">Tuwongella immobilis</name>
    <dbReference type="NCBI Taxonomy" id="692036"/>
    <lineage>
        <taxon>Bacteria</taxon>
        <taxon>Pseudomonadati</taxon>
        <taxon>Planctomycetota</taxon>
        <taxon>Planctomycetia</taxon>
        <taxon>Gemmatales</taxon>
        <taxon>Gemmataceae</taxon>
        <taxon>Tuwongella</taxon>
    </lineage>
</organism>
<evidence type="ECO:0000313" key="1">
    <source>
        <dbReference type="EMBL" id="VIP05541.1"/>
    </source>
</evidence>